<feature type="region of interest" description="Disordered" evidence="1">
    <location>
        <begin position="51"/>
        <end position="82"/>
    </location>
</feature>
<feature type="compositionally biased region" description="Low complexity" evidence="1">
    <location>
        <begin position="51"/>
        <end position="68"/>
    </location>
</feature>
<reference evidence="2 3" key="1">
    <citation type="submission" date="2024-10" db="EMBL/GenBank/DDBJ databases">
        <title>Updated reference genomes for cyclostephanoid diatoms.</title>
        <authorList>
            <person name="Roberts W.R."/>
            <person name="Alverson A.J."/>
        </authorList>
    </citation>
    <scope>NUCLEOTIDE SEQUENCE [LARGE SCALE GENOMIC DNA]</scope>
    <source>
        <strain evidence="2 3">AJA232-27</strain>
    </source>
</reference>
<protein>
    <submittedName>
        <fullName evidence="2">Uncharacterized protein</fullName>
    </submittedName>
</protein>
<evidence type="ECO:0000313" key="2">
    <source>
        <dbReference type="EMBL" id="KAL3770760.1"/>
    </source>
</evidence>
<evidence type="ECO:0000313" key="3">
    <source>
        <dbReference type="Proteomes" id="UP001530293"/>
    </source>
</evidence>
<dbReference type="PANTHER" id="PTHR37494:SF1">
    <property type="entry name" value="STAPHYLOCOCCUS AUREUS SURFACE PROTEIN A"/>
    <property type="match status" value="1"/>
</dbReference>
<proteinExistence type="predicted"/>
<dbReference type="PANTHER" id="PTHR37494">
    <property type="entry name" value="HEMAGGLUTININ"/>
    <property type="match status" value="1"/>
</dbReference>
<name>A0ABD3NDD7_9STRA</name>
<dbReference type="EMBL" id="JALLBG020000036">
    <property type="protein sequence ID" value="KAL3770760.1"/>
    <property type="molecule type" value="Genomic_DNA"/>
</dbReference>
<sequence>MRSSTVIISTAIIVVVCVHWHLAISHTSNLQLHDFVSSSSSFSSSAEAASSPLRSRSATNDQSSSSSSKALPNQPLDVKHIDDGTASNAPYITSPICGGCSRGSYFDTRPCYTILERDHKKSKGKLSLLDAATSLGKTSEACQICNPEQCWRQYTNNTATASTDNTAQQHLSKYWRFDRSSPKFTNPTTVALPSIPTKFRIPPSRFNDITTYFQEKYEYAKAHNTSLDYLVEYNPGLVPIPSDMLPHLPEGATYLLSLRVTPANNCFSTQTYHSLPKDVRTMVYHTSINHLGLALLNANYEIIPGYDVVIELDVPLGLKRSSISKNRGGVHFESADPTFMDYRVFILNKEIYLHANADTVVISKLRLRAKGYIDDNDNEVAHFTGEEDISKPCDEVSAEAGEEGNWEEPCLLDNTYGGDNLQVTLMRQFNTIWSGGIHGKNYALFGLPNSTHPDSPDSVFAELDIFPHRVQQVFPEEYDQLTRKDVFDMIWKPGARRKRDFKIDRVNMRSVKEVGNATVSEDVVPLPSFFTVDAHEQWFPGANAPFKEAAHGGACCVSFSVEELSVGYFGGQDSIRPASSLLVGIGHTKVTWKPWYGKEDVPQAEKDRVPHTHYVSLFYAFEPTPPFHIRARSGYFCLGHAPLSTQDNELPSGESGIFNAHSILTRNRMLQQNNVIFDCPQMSFISSFIEKVGDTSKTIIGYGLNDCTGRLVEVDKREIVRLLFPDPMEMIFET</sequence>
<keyword evidence="3" id="KW-1185">Reference proteome</keyword>
<comment type="caution">
    <text evidence="2">The sequence shown here is derived from an EMBL/GenBank/DDBJ whole genome shotgun (WGS) entry which is preliminary data.</text>
</comment>
<organism evidence="2 3">
    <name type="scientific">Discostella pseudostelligera</name>
    <dbReference type="NCBI Taxonomy" id="259834"/>
    <lineage>
        <taxon>Eukaryota</taxon>
        <taxon>Sar</taxon>
        <taxon>Stramenopiles</taxon>
        <taxon>Ochrophyta</taxon>
        <taxon>Bacillariophyta</taxon>
        <taxon>Coscinodiscophyceae</taxon>
        <taxon>Thalassiosirophycidae</taxon>
        <taxon>Stephanodiscales</taxon>
        <taxon>Stephanodiscaceae</taxon>
        <taxon>Discostella</taxon>
    </lineage>
</organism>
<dbReference type="AlphaFoldDB" id="A0ABD3NDD7"/>
<evidence type="ECO:0000256" key="1">
    <source>
        <dbReference type="SAM" id="MobiDB-lite"/>
    </source>
</evidence>
<gene>
    <name evidence="2" type="ORF">ACHAWU_009667</name>
</gene>
<dbReference type="Proteomes" id="UP001530293">
    <property type="component" value="Unassembled WGS sequence"/>
</dbReference>
<accession>A0ABD3NDD7</accession>